<protein>
    <submittedName>
        <fullName evidence="1">Uncharacterized protein</fullName>
    </submittedName>
</protein>
<organism evidence="1 2">
    <name type="scientific">Pluteus cervinus</name>
    <dbReference type="NCBI Taxonomy" id="181527"/>
    <lineage>
        <taxon>Eukaryota</taxon>
        <taxon>Fungi</taxon>
        <taxon>Dikarya</taxon>
        <taxon>Basidiomycota</taxon>
        <taxon>Agaricomycotina</taxon>
        <taxon>Agaricomycetes</taxon>
        <taxon>Agaricomycetidae</taxon>
        <taxon>Agaricales</taxon>
        <taxon>Pluteineae</taxon>
        <taxon>Pluteaceae</taxon>
        <taxon>Pluteus</taxon>
    </lineage>
</organism>
<proteinExistence type="predicted"/>
<sequence>MSSSSSSSSSSRSPSPLVSQKPLKKPSKKSKSLKDKGKAVNENGKEDPSWQYKPPSGYVTLDNAGVDAGVFDWDKVQEDGGSEIWIIRVPKNISLKHLENMKLSLPAESSASVKAGTVSTKDSTYDVWQCGEEDESKEDEHISAEELKALSCLLPRKSENGELYPAPRTFARRLVVAAQPPLPSIPQPNGTSGSQLQRHKNPPRENHPDHLLKHQFMPIGSLACPAGAEVIIDVDAMEVDTTLITKNDSKSKVKGSPQQKKIKSPKKEAAATQEDKAIKVQTSTKVEESPVKGKKRKGGEGVAETPKKSKKAKLAL</sequence>
<evidence type="ECO:0000313" key="2">
    <source>
        <dbReference type="Proteomes" id="UP000308600"/>
    </source>
</evidence>
<keyword evidence="2" id="KW-1185">Reference proteome</keyword>
<name>A0ACD3AN79_9AGAR</name>
<dbReference type="EMBL" id="ML208394">
    <property type="protein sequence ID" value="TFK66779.1"/>
    <property type="molecule type" value="Genomic_DNA"/>
</dbReference>
<evidence type="ECO:0000313" key="1">
    <source>
        <dbReference type="EMBL" id="TFK66779.1"/>
    </source>
</evidence>
<gene>
    <name evidence="1" type="ORF">BDN72DRAFT_799605</name>
</gene>
<accession>A0ACD3AN79</accession>
<reference evidence="1 2" key="1">
    <citation type="journal article" date="2019" name="Nat. Ecol. Evol.">
        <title>Megaphylogeny resolves global patterns of mushroom evolution.</title>
        <authorList>
            <person name="Varga T."/>
            <person name="Krizsan K."/>
            <person name="Foldi C."/>
            <person name="Dima B."/>
            <person name="Sanchez-Garcia M."/>
            <person name="Sanchez-Ramirez S."/>
            <person name="Szollosi G.J."/>
            <person name="Szarkandi J.G."/>
            <person name="Papp V."/>
            <person name="Albert L."/>
            <person name="Andreopoulos W."/>
            <person name="Angelini C."/>
            <person name="Antonin V."/>
            <person name="Barry K.W."/>
            <person name="Bougher N.L."/>
            <person name="Buchanan P."/>
            <person name="Buyck B."/>
            <person name="Bense V."/>
            <person name="Catcheside P."/>
            <person name="Chovatia M."/>
            <person name="Cooper J."/>
            <person name="Damon W."/>
            <person name="Desjardin D."/>
            <person name="Finy P."/>
            <person name="Geml J."/>
            <person name="Haridas S."/>
            <person name="Hughes K."/>
            <person name="Justo A."/>
            <person name="Karasinski D."/>
            <person name="Kautmanova I."/>
            <person name="Kiss B."/>
            <person name="Kocsube S."/>
            <person name="Kotiranta H."/>
            <person name="LaButti K.M."/>
            <person name="Lechner B.E."/>
            <person name="Liimatainen K."/>
            <person name="Lipzen A."/>
            <person name="Lukacs Z."/>
            <person name="Mihaltcheva S."/>
            <person name="Morgado L.N."/>
            <person name="Niskanen T."/>
            <person name="Noordeloos M.E."/>
            <person name="Ohm R.A."/>
            <person name="Ortiz-Santana B."/>
            <person name="Ovrebo C."/>
            <person name="Racz N."/>
            <person name="Riley R."/>
            <person name="Savchenko A."/>
            <person name="Shiryaev A."/>
            <person name="Soop K."/>
            <person name="Spirin V."/>
            <person name="Szebenyi C."/>
            <person name="Tomsovsky M."/>
            <person name="Tulloss R.E."/>
            <person name="Uehling J."/>
            <person name="Grigoriev I.V."/>
            <person name="Vagvolgyi C."/>
            <person name="Papp T."/>
            <person name="Martin F.M."/>
            <person name="Miettinen O."/>
            <person name="Hibbett D.S."/>
            <person name="Nagy L.G."/>
        </authorList>
    </citation>
    <scope>NUCLEOTIDE SEQUENCE [LARGE SCALE GENOMIC DNA]</scope>
    <source>
        <strain evidence="1 2">NL-1719</strain>
    </source>
</reference>
<dbReference type="Proteomes" id="UP000308600">
    <property type="component" value="Unassembled WGS sequence"/>
</dbReference>